<dbReference type="CDD" id="cd03215">
    <property type="entry name" value="ABC_Carb_Monos_II"/>
    <property type="match status" value="1"/>
</dbReference>
<dbReference type="InterPro" id="IPR050107">
    <property type="entry name" value="ABC_carbohydrate_import_ATPase"/>
</dbReference>
<dbReference type="PROSITE" id="PS00211">
    <property type="entry name" value="ABC_TRANSPORTER_1"/>
    <property type="match status" value="1"/>
</dbReference>
<keyword evidence="1" id="KW-0547">Nucleotide-binding</keyword>
<dbReference type="InterPro" id="IPR003439">
    <property type="entry name" value="ABC_transporter-like_ATP-bd"/>
</dbReference>
<keyword evidence="2" id="KW-0067">ATP-binding</keyword>
<name>E0IFK2_9BACL</name>
<dbReference type="Pfam" id="PF00005">
    <property type="entry name" value="ABC_tran"/>
    <property type="match status" value="2"/>
</dbReference>
<dbReference type="OrthoDB" id="9766104at2"/>
<dbReference type="InterPro" id="IPR003593">
    <property type="entry name" value="AAA+_ATPase"/>
</dbReference>
<dbReference type="PANTHER" id="PTHR43790:SF4">
    <property type="entry name" value="GUANOSINE IMPORT ATP-BINDING PROTEIN NUPO"/>
    <property type="match status" value="1"/>
</dbReference>
<dbReference type="InterPro" id="IPR017871">
    <property type="entry name" value="ABC_transporter-like_CS"/>
</dbReference>
<dbReference type="eggNOG" id="COG3845">
    <property type="taxonomic scope" value="Bacteria"/>
</dbReference>
<gene>
    <name evidence="4" type="ORF">PaecuDRAFT_4462</name>
</gene>
<dbReference type="Gene3D" id="3.40.50.300">
    <property type="entry name" value="P-loop containing nucleotide triphosphate hydrolases"/>
    <property type="match status" value="2"/>
</dbReference>
<sequence>MVGKSNAASIVQTATLELDGQRGSGNLAVELTGICKSFGDTVALSGVDLLVEKGEIHALLGENGAGKSTLMSVLFGIYRADSGTVKLSGREARIRSPKDAAACGIGMVHQHFRLVPSMTALENIVLGQNGGIGAIWRGRGWKRRKAAEIAALCERYKLSFPLDRPVWQLSVGEQQRIEIMKALYRQCDIIVLDEPTAVLTPLEAESLLETLGELKKDGKTVILTTHKLREVMASCDRISVMRKGQLVRTVRASDTNEQQLAEWIMGRGTAGSSLKLERRTAAVGKPLLKLEAITALGDHGELALRGFDLTVRRGEIVGVAGVAGNGQKELAEVIAGSQQRTGGTVMFNGERLHAMTIQGMIKRGVAHVPENRMKSGMAGTLSVADNLLMKSYASPQRSTAGFLRRRANVAWAEEIVERFAVRTPGIGAPVRMLSGGNQQKLLFARELQQRPLLMVAVHPTQGLDVGAAEAVHQWLLKLRSEGSAVLLISEDLDELLKLSDRIVVAYNGVAQSEFDPAEASRTEIGLSMAGSGANGRGGGGR</sequence>
<dbReference type="InterPro" id="IPR027417">
    <property type="entry name" value="P-loop_NTPase"/>
</dbReference>
<dbReference type="EMBL" id="AEDD01000014">
    <property type="protein sequence ID" value="EFM08668.1"/>
    <property type="molecule type" value="Genomic_DNA"/>
</dbReference>
<dbReference type="AlphaFoldDB" id="E0IFK2"/>
<keyword evidence="5" id="KW-1185">Reference proteome</keyword>
<feature type="domain" description="ABC transporter" evidence="3">
    <location>
        <begin position="29"/>
        <end position="268"/>
    </location>
</feature>
<dbReference type="Proteomes" id="UP000005387">
    <property type="component" value="Unassembled WGS sequence"/>
</dbReference>
<evidence type="ECO:0000256" key="1">
    <source>
        <dbReference type="ARBA" id="ARBA00022741"/>
    </source>
</evidence>
<proteinExistence type="predicted"/>
<protein>
    <submittedName>
        <fullName evidence="4">ABC transporter related protein</fullName>
    </submittedName>
</protein>
<dbReference type="RefSeq" id="WP_006040445.1">
    <property type="nucleotide sequence ID" value="NZ_AEDD01000014.1"/>
</dbReference>
<dbReference type="PANTHER" id="PTHR43790">
    <property type="entry name" value="CARBOHYDRATE TRANSPORT ATP-BINDING PROTEIN MG119-RELATED"/>
    <property type="match status" value="1"/>
</dbReference>
<organism evidence="4 5">
    <name type="scientific">Paenibacillus curdlanolyticus YK9</name>
    <dbReference type="NCBI Taxonomy" id="717606"/>
    <lineage>
        <taxon>Bacteria</taxon>
        <taxon>Bacillati</taxon>
        <taxon>Bacillota</taxon>
        <taxon>Bacilli</taxon>
        <taxon>Bacillales</taxon>
        <taxon>Paenibacillaceae</taxon>
        <taxon>Paenibacillus</taxon>
    </lineage>
</organism>
<dbReference type="SUPFAM" id="SSF52540">
    <property type="entry name" value="P-loop containing nucleoside triphosphate hydrolases"/>
    <property type="match status" value="2"/>
</dbReference>
<dbReference type="SMART" id="SM00382">
    <property type="entry name" value="AAA"/>
    <property type="match status" value="1"/>
</dbReference>
<evidence type="ECO:0000256" key="2">
    <source>
        <dbReference type="ARBA" id="ARBA00022840"/>
    </source>
</evidence>
<reference evidence="4 5" key="1">
    <citation type="submission" date="2010-07" db="EMBL/GenBank/DDBJ databases">
        <title>The draft genome of Paenibacillus curdlanolyticus YK9.</title>
        <authorList>
            <consortium name="US DOE Joint Genome Institute (JGI-PGF)"/>
            <person name="Lucas S."/>
            <person name="Copeland A."/>
            <person name="Lapidus A."/>
            <person name="Cheng J.-F."/>
            <person name="Bruce D."/>
            <person name="Goodwin L."/>
            <person name="Pitluck S."/>
            <person name="Land M.L."/>
            <person name="Hauser L."/>
            <person name="Chang Y.-J."/>
            <person name="Jeffries C."/>
            <person name="Anderson I.J."/>
            <person name="Johnson E."/>
            <person name="Loganathan U."/>
            <person name="Mulhopadhyay B."/>
            <person name="Kyrpides N."/>
            <person name="Woyke T.J."/>
        </authorList>
    </citation>
    <scope>NUCLEOTIDE SEQUENCE [LARGE SCALE GENOMIC DNA]</scope>
    <source>
        <strain evidence="4 5">YK9</strain>
    </source>
</reference>
<evidence type="ECO:0000259" key="3">
    <source>
        <dbReference type="PROSITE" id="PS50893"/>
    </source>
</evidence>
<dbReference type="GO" id="GO:0016887">
    <property type="term" value="F:ATP hydrolysis activity"/>
    <property type="evidence" value="ECO:0007669"/>
    <property type="project" value="InterPro"/>
</dbReference>
<dbReference type="GO" id="GO:0005524">
    <property type="term" value="F:ATP binding"/>
    <property type="evidence" value="ECO:0007669"/>
    <property type="project" value="UniProtKB-KW"/>
</dbReference>
<dbReference type="STRING" id="717606.PaecuDRAFT_4462"/>
<feature type="domain" description="ABC transporter" evidence="3">
    <location>
        <begin position="288"/>
        <end position="532"/>
    </location>
</feature>
<accession>E0IFK2</accession>
<dbReference type="PROSITE" id="PS50893">
    <property type="entry name" value="ABC_TRANSPORTER_2"/>
    <property type="match status" value="2"/>
</dbReference>
<evidence type="ECO:0000313" key="5">
    <source>
        <dbReference type="Proteomes" id="UP000005387"/>
    </source>
</evidence>
<dbReference type="CDD" id="cd03216">
    <property type="entry name" value="ABC_Carb_Monos_I"/>
    <property type="match status" value="1"/>
</dbReference>
<evidence type="ECO:0000313" key="4">
    <source>
        <dbReference type="EMBL" id="EFM08668.1"/>
    </source>
</evidence>